<dbReference type="Pfam" id="PF02709">
    <property type="entry name" value="Glyco_transf_7C"/>
    <property type="match status" value="1"/>
</dbReference>
<dbReference type="KEGG" id="anp:FK178_06770"/>
<evidence type="ECO:0000259" key="3">
    <source>
        <dbReference type="Pfam" id="PF02709"/>
    </source>
</evidence>
<accession>A0A5B8YII5</accession>
<keyword evidence="1 4" id="KW-0808">Transferase</keyword>
<proteinExistence type="predicted"/>
<dbReference type="InterPro" id="IPR029044">
    <property type="entry name" value="Nucleotide-diphossugar_trans"/>
</dbReference>
<dbReference type="SUPFAM" id="SSF53448">
    <property type="entry name" value="Nucleotide-diphospho-sugar transferases"/>
    <property type="match status" value="1"/>
</dbReference>
<dbReference type="RefSeq" id="WP_146832570.1">
    <property type="nucleotide sequence ID" value="NZ_CP042476.1"/>
</dbReference>
<reference evidence="4 5" key="1">
    <citation type="submission" date="2019-08" db="EMBL/GenBank/DDBJ databases">
        <title>Antarcticibacterium arcticum sp. nov., a bacterium isolated from marine sediment of the Canadian Beaufort Sea.</title>
        <authorList>
            <person name="Lee Y.M."/>
            <person name="Baek K."/>
            <person name="Lee D.-H."/>
            <person name="Shin S.C."/>
            <person name="Jin Y.K."/>
            <person name="Park Y."/>
        </authorList>
    </citation>
    <scope>NUCLEOTIDE SEQUENCE [LARGE SCALE GENOMIC DNA]</scope>
    <source>
        <strain evidence="4 5">PAMC 28998</strain>
    </source>
</reference>
<dbReference type="PANTHER" id="PTHR43685:SF3">
    <property type="entry name" value="SLR2126 PROTEIN"/>
    <property type="match status" value="1"/>
</dbReference>
<dbReference type="AlphaFoldDB" id="A0A5B8YII5"/>
<dbReference type="EMBL" id="CP042476">
    <property type="protein sequence ID" value="QED37441.1"/>
    <property type="molecule type" value="Genomic_DNA"/>
</dbReference>
<dbReference type="InterPro" id="IPR027791">
    <property type="entry name" value="Galactosyl_T_C"/>
</dbReference>
<feature type="domain" description="Galactosyltransferase C-terminal" evidence="3">
    <location>
        <begin position="167"/>
        <end position="227"/>
    </location>
</feature>
<evidence type="ECO:0000313" key="4">
    <source>
        <dbReference type="EMBL" id="QED37441.1"/>
    </source>
</evidence>
<dbReference type="GO" id="GO:0016740">
    <property type="term" value="F:transferase activity"/>
    <property type="evidence" value="ECO:0007669"/>
    <property type="project" value="UniProtKB-KW"/>
</dbReference>
<sequence>MKTALLISTYNWPEALSVVFQSLSLQTRFPGEVLIADDGSREETKKLIEKFKGSVPFPVKHFWQEDKGFRKSVILNKALAVTKADYIIQIDGDCIMHPNFIEDHISRVEKNVYIFGSRVNIKPDAVDRVLKDNFRKFPFYSKAIKNKTRNLRIPFFQKIYKPQPTLSHKTRGCNISFWREDFIAVNGYNESIEGWGREDSELLLRMLNNGVQGKRLRYGGIVYHIYHPEKSKDNLSENTRIQEETMRENKVWCEQGIDKYLEKTV</sequence>
<dbReference type="InterPro" id="IPR001173">
    <property type="entry name" value="Glyco_trans_2-like"/>
</dbReference>
<dbReference type="Pfam" id="PF00535">
    <property type="entry name" value="Glycos_transf_2"/>
    <property type="match status" value="1"/>
</dbReference>
<gene>
    <name evidence="4" type="ORF">FK178_06770</name>
</gene>
<evidence type="ECO:0000256" key="1">
    <source>
        <dbReference type="ARBA" id="ARBA00022679"/>
    </source>
</evidence>
<evidence type="ECO:0000313" key="5">
    <source>
        <dbReference type="Proteomes" id="UP000321954"/>
    </source>
</evidence>
<dbReference type="Gene3D" id="3.90.550.10">
    <property type="entry name" value="Spore Coat Polysaccharide Biosynthesis Protein SpsA, Chain A"/>
    <property type="match status" value="1"/>
</dbReference>
<protein>
    <submittedName>
        <fullName evidence="4">Glycosyltransferase</fullName>
    </submittedName>
</protein>
<evidence type="ECO:0000259" key="2">
    <source>
        <dbReference type="Pfam" id="PF00535"/>
    </source>
</evidence>
<organism evidence="4 5">
    <name type="scientific">Antarcticibacterium arcticum</name>
    <dbReference type="NCBI Taxonomy" id="2585771"/>
    <lineage>
        <taxon>Bacteria</taxon>
        <taxon>Pseudomonadati</taxon>
        <taxon>Bacteroidota</taxon>
        <taxon>Flavobacteriia</taxon>
        <taxon>Flavobacteriales</taxon>
        <taxon>Flavobacteriaceae</taxon>
        <taxon>Antarcticibacterium</taxon>
    </lineage>
</organism>
<dbReference type="PANTHER" id="PTHR43685">
    <property type="entry name" value="GLYCOSYLTRANSFERASE"/>
    <property type="match status" value="1"/>
</dbReference>
<name>A0A5B8YII5_9FLAO</name>
<dbReference type="Proteomes" id="UP000321954">
    <property type="component" value="Chromosome"/>
</dbReference>
<keyword evidence="5" id="KW-1185">Reference proteome</keyword>
<dbReference type="InterPro" id="IPR050834">
    <property type="entry name" value="Glycosyltransf_2"/>
</dbReference>
<dbReference type="CDD" id="cd06420">
    <property type="entry name" value="GT2_Chondriotin_Pol_N"/>
    <property type="match status" value="1"/>
</dbReference>
<feature type="domain" description="Glycosyltransferase 2-like" evidence="2">
    <location>
        <begin position="6"/>
        <end position="154"/>
    </location>
</feature>
<dbReference type="OrthoDB" id="9801954at2"/>